<dbReference type="Proteomes" id="UP000254537">
    <property type="component" value="Chromosome"/>
</dbReference>
<dbReference type="EMBL" id="CP031337">
    <property type="protein sequence ID" value="AXK39804.1"/>
    <property type="molecule type" value="Genomic_DNA"/>
</dbReference>
<sequence>MLDFFSRHPRKKNDPLESVDSAKRWVDAQKEEFGAAAHDRVAAMVAEFNDTSEEGLDSGTLEALLTLNLETQGLHEQLCEQYLMNSRMPRALEGQLRGQILQYGKQFLAAYQRFLSLDFQTEDGLRVYSLMPLVLSRMMHYFGEFARWQFYRHFSPDDVFWLNVNQLFRFGESHGIDTIPVYLFGTGDGQPGTTAQDQFLIVHMLSLLTAGNLSARQIHFTYEVLRLLSNRLAIRRDFSEDASFMIALDAGRPAARCTSAIGSAHGRYWNTGELLDTLHAWLARFEAGKVPAEIKPLHEPGIDAALLRMLCREWAVKPVRFERAERIAVSDRHIEVAYRMPLLHRLIRQPDEQVQMQGVQNNPNHYNDMTDIRIYGFVTSRRKDRLSLAAAGAAVEEVAMPHHDLSQWSVENVSKSGLGVSLDALGNEWVSLGALVGYRETETSEWALGIIRRIRRLARERIFLGIETLTERPVAASLRPLDGRTDMSLPTDQLWHGGQIGLFAPLKRGGRTVNTLILPIAAYTLGKQLVMSARGKHFQIALAKVQEKGSDWCLSEVELIRPLDHAPKP</sequence>
<reference evidence="1 2" key="1">
    <citation type="submission" date="2018-07" db="EMBL/GenBank/DDBJ databases">
        <title>Crenobacter cavernae sp. nov., isolated from a karst cave.</title>
        <authorList>
            <person name="Zhu H."/>
        </authorList>
    </citation>
    <scope>NUCLEOTIDE SEQUENCE [LARGE SCALE GENOMIC DNA]</scope>
    <source>
        <strain evidence="1 2">K1W11S-77</strain>
    </source>
</reference>
<accession>A0A345Y7A2</accession>
<dbReference type="KEGG" id="ccah:DWG20_10335"/>
<evidence type="ECO:0008006" key="3">
    <source>
        <dbReference type="Google" id="ProtNLM"/>
    </source>
</evidence>
<organism evidence="1 2">
    <name type="scientific">Crenobacter cavernae</name>
    <dbReference type="NCBI Taxonomy" id="2290923"/>
    <lineage>
        <taxon>Bacteria</taxon>
        <taxon>Pseudomonadati</taxon>
        <taxon>Pseudomonadota</taxon>
        <taxon>Betaproteobacteria</taxon>
        <taxon>Neisseriales</taxon>
        <taxon>Neisseriaceae</taxon>
        <taxon>Crenobacter</taxon>
    </lineage>
</organism>
<evidence type="ECO:0000313" key="1">
    <source>
        <dbReference type="EMBL" id="AXK39804.1"/>
    </source>
</evidence>
<proteinExistence type="predicted"/>
<name>A0A345Y7A2_9NEIS</name>
<gene>
    <name evidence="1" type="ORF">DWG20_10335</name>
</gene>
<dbReference type="AlphaFoldDB" id="A0A345Y7A2"/>
<protein>
    <recommendedName>
        <fullName evidence="3">PilZ domain-containing protein</fullName>
    </recommendedName>
</protein>
<dbReference type="RefSeq" id="WP_115433734.1">
    <property type="nucleotide sequence ID" value="NZ_CP031337.1"/>
</dbReference>
<evidence type="ECO:0000313" key="2">
    <source>
        <dbReference type="Proteomes" id="UP000254537"/>
    </source>
</evidence>
<dbReference type="OrthoDB" id="8553796at2"/>